<organism evidence="5 6">
    <name type="scientific">Frankia umida</name>
    <dbReference type="NCBI Taxonomy" id="573489"/>
    <lineage>
        <taxon>Bacteria</taxon>
        <taxon>Bacillati</taxon>
        <taxon>Actinomycetota</taxon>
        <taxon>Actinomycetes</taxon>
        <taxon>Frankiales</taxon>
        <taxon>Frankiaceae</taxon>
        <taxon>Frankia</taxon>
    </lineage>
</organism>
<keyword evidence="1" id="KW-0805">Transcription regulation</keyword>
<accession>A0ABT0JU41</accession>
<proteinExistence type="predicted"/>
<dbReference type="RefSeq" id="WP_248823532.1">
    <property type="nucleotide sequence ID" value="NZ_JALKFT010000003.1"/>
</dbReference>
<feature type="region of interest" description="Disordered" evidence="3">
    <location>
        <begin position="1"/>
        <end position="37"/>
    </location>
</feature>
<evidence type="ECO:0000256" key="4">
    <source>
        <dbReference type="SAM" id="Phobius"/>
    </source>
</evidence>
<reference evidence="5 6" key="1">
    <citation type="submission" date="2022-04" db="EMBL/GenBank/DDBJ databases">
        <title>Genome diversity in the genus Frankia.</title>
        <authorList>
            <person name="Carlos-Shanley C."/>
            <person name="Hahn D."/>
        </authorList>
    </citation>
    <scope>NUCLEOTIDE SEQUENCE [LARGE SCALE GENOMIC DNA]</scope>
    <source>
        <strain evidence="5 6">Ag45/Mut15</strain>
    </source>
</reference>
<protein>
    <recommendedName>
        <fullName evidence="7">Zinc-finger domain-containing protein</fullName>
    </recommendedName>
</protein>
<keyword evidence="6" id="KW-1185">Reference proteome</keyword>
<gene>
    <name evidence="5" type="ORF">MXD59_04395</name>
</gene>
<feature type="compositionally biased region" description="Basic and acidic residues" evidence="3">
    <location>
        <begin position="1"/>
        <end position="16"/>
    </location>
</feature>
<feature type="transmembrane region" description="Helical" evidence="4">
    <location>
        <begin position="215"/>
        <end position="235"/>
    </location>
</feature>
<dbReference type="EMBL" id="JALKFT010000003">
    <property type="protein sequence ID" value="MCK9875029.1"/>
    <property type="molecule type" value="Genomic_DNA"/>
</dbReference>
<name>A0ABT0JU41_9ACTN</name>
<dbReference type="Gene3D" id="1.10.10.1320">
    <property type="entry name" value="Anti-sigma factor, zinc-finger domain"/>
    <property type="match status" value="1"/>
</dbReference>
<keyword evidence="2" id="KW-0804">Transcription</keyword>
<evidence type="ECO:0000256" key="2">
    <source>
        <dbReference type="ARBA" id="ARBA00023163"/>
    </source>
</evidence>
<keyword evidence="4" id="KW-0812">Transmembrane</keyword>
<dbReference type="InterPro" id="IPR041916">
    <property type="entry name" value="Anti_sigma_zinc_sf"/>
</dbReference>
<dbReference type="Proteomes" id="UP001201873">
    <property type="component" value="Unassembled WGS sequence"/>
</dbReference>
<sequence length="430" mass="44626">MVTDSQDDRPRAEPDRTAFSLGRPLARRGRGNDRHPDVELLDAFAGGEPVARSAREHIDACPACRESVAALRRVRAELSQLAGLTMPGDVAERIQATLAHRLHTSVPPVPEPSAPTDARSWPPASHSASEHHAAQVPMPAPLLDTPDPVSGISGPAPARPLDPAEPSTPAGAPHTARPVRTRTGPKYAPHRPAGRRGPGRRAGLLCDPASGRRDWISIAAVCVAFVTFSAALFALRDMRGGTASTLPEARAAQEPGADAAPPPMTMVANSRVAVLPTTIVPHGEALLDGGITGSMALAMGLTRVPTIGSAAQATRAGVADPSLGVLRSRPTSGAPGVNATGVRVLATAAGRLRALLDTPDLRTCYQSLLAQTGGSILGIDLVRYNGQAALLIVLSVPRQPSLGRLLVVDASCGMTRSSTAPLYSVIAKRE</sequence>
<evidence type="ECO:0000313" key="5">
    <source>
        <dbReference type="EMBL" id="MCK9875029.1"/>
    </source>
</evidence>
<comment type="caution">
    <text evidence="5">The sequence shown here is derived from an EMBL/GenBank/DDBJ whole genome shotgun (WGS) entry which is preliminary data.</text>
</comment>
<evidence type="ECO:0000313" key="6">
    <source>
        <dbReference type="Proteomes" id="UP001201873"/>
    </source>
</evidence>
<evidence type="ECO:0000256" key="3">
    <source>
        <dbReference type="SAM" id="MobiDB-lite"/>
    </source>
</evidence>
<keyword evidence="4" id="KW-0472">Membrane</keyword>
<feature type="compositionally biased region" description="Basic residues" evidence="3">
    <location>
        <begin position="188"/>
        <end position="199"/>
    </location>
</feature>
<evidence type="ECO:0000256" key="1">
    <source>
        <dbReference type="ARBA" id="ARBA00023015"/>
    </source>
</evidence>
<keyword evidence="4" id="KW-1133">Transmembrane helix</keyword>
<feature type="region of interest" description="Disordered" evidence="3">
    <location>
        <begin position="103"/>
        <end position="202"/>
    </location>
</feature>
<evidence type="ECO:0008006" key="7">
    <source>
        <dbReference type="Google" id="ProtNLM"/>
    </source>
</evidence>